<dbReference type="EMBL" id="ML208360">
    <property type="protein sequence ID" value="TFK68075.1"/>
    <property type="molecule type" value="Genomic_DNA"/>
</dbReference>
<proteinExistence type="predicted"/>
<accession>A0ACD3ARC9</accession>
<evidence type="ECO:0000313" key="2">
    <source>
        <dbReference type="Proteomes" id="UP000308600"/>
    </source>
</evidence>
<sequence length="494" mass="54474">MTSSAHHDETEPLLRGGPSSVPPDDTGNTGPASHLQLYLSHFLSTWNSRVFEFASVLFLASIYPSTFVPLSCYALIRSVAAIFLGSSVGQYIDNNERLKVVRVSIVARRIAILASCVGFWVLIFKKTTRTVELAVFAALVALACVEKLCSILNLVAVERDWLVIIAGTDENALRVLNSQMRRIDLFCKLLGPLAISLIHSTSMRTAVLVVFGTNLISASIEYANIERVYRSVPALQLPRPTRAIEESLPSVSNTTASISSPGILHQFTAWLRQTKHNFSLYYNHPVFLPSFSESLLYFTVLSFSSQMIAYLISIGYSPGKVGILRTFSVGWEVSATWLAPLAMRKVGPIRAGLWFVNWQTLCLIFSVANLVGVLDFGRGLGWGMDVDVDWRGFGFVAGVIASRVGLWGFDLCVQTLIQENVEPEHRGTFSAVESSVQSIFEVCAFLSTIIFSRPEEFVYPSLMSAAAVAVAGVLYAMFVRTKRGHLLHVNFYCT</sequence>
<reference evidence="1 2" key="1">
    <citation type="journal article" date="2019" name="Nat. Ecol. Evol.">
        <title>Megaphylogeny resolves global patterns of mushroom evolution.</title>
        <authorList>
            <person name="Varga T."/>
            <person name="Krizsan K."/>
            <person name="Foldi C."/>
            <person name="Dima B."/>
            <person name="Sanchez-Garcia M."/>
            <person name="Sanchez-Ramirez S."/>
            <person name="Szollosi G.J."/>
            <person name="Szarkandi J.G."/>
            <person name="Papp V."/>
            <person name="Albert L."/>
            <person name="Andreopoulos W."/>
            <person name="Angelini C."/>
            <person name="Antonin V."/>
            <person name="Barry K.W."/>
            <person name="Bougher N.L."/>
            <person name="Buchanan P."/>
            <person name="Buyck B."/>
            <person name="Bense V."/>
            <person name="Catcheside P."/>
            <person name="Chovatia M."/>
            <person name="Cooper J."/>
            <person name="Damon W."/>
            <person name="Desjardin D."/>
            <person name="Finy P."/>
            <person name="Geml J."/>
            <person name="Haridas S."/>
            <person name="Hughes K."/>
            <person name="Justo A."/>
            <person name="Karasinski D."/>
            <person name="Kautmanova I."/>
            <person name="Kiss B."/>
            <person name="Kocsube S."/>
            <person name="Kotiranta H."/>
            <person name="LaButti K.M."/>
            <person name="Lechner B.E."/>
            <person name="Liimatainen K."/>
            <person name="Lipzen A."/>
            <person name="Lukacs Z."/>
            <person name="Mihaltcheva S."/>
            <person name="Morgado L.N."/>
            <person name="Niskanen T."/>
            <person name="Noordeloos M.E."/>
            <person name="Ohm R.A."/>
            <person name="Ortiz-Santana B."/>
            <person name="Ovrebo C."/>
            <person name="Racz N."/>
            <person name="Riley R."/>
            <person name="Savchenko A."/>
            <person name="Shiryaev A."/>
            <person name="Soop K."/>
            <person name="Spirin V."/>
            <person name="Szebenyi C."/>
            <person name="Tomsovsky M."/>
            <person name="Tulloss R.E."/>
            <person name="Uehling J."/>
            <person name="Grigoriev I.V."/>
            <person name="Vagvolgyi C."/>
            <person name="Papp T."/>
            <person name="Martin F.M."/>
            <person name="Miettinen O."/>
            <person name="Hibbett D.S."/>
            <person name="Nagy L.G."/>
        </authorList>
    </citation>
    <scope>NUCLEOTIDE SEQUENCE [LARGE SCALE GENOMIC DNA]</scope>
    <source>
        <strain evidence="1 2">NL-1719</strain>
    </source>
</reference>
<dbReference type="Proteomes" id="UP000308600">
    <property type="component" value="Unassembled WGS sequence"/>
</dbReference>
<gene>
    <name evidence="1" type="ORF">BDN72DRAFT_842291</name>
</gene>
<organism evidence="1 2">
    <name type="scientific">Pluteus cervinus</name>
    <dbReference type="NCBI Taxonomy" id="181527"/>
    <lineage>
        <taxon>Eukaryota</taxon>
        <taxon>Fungi</taxon>
        <taxon>Dikarya</taxon>
        <taxon>Basidiomycota</taxon>
        <taxon>Agaricomycotina</taxon>
        <taxon>Agaricomycetes</taxon>
        <taxon>Agaricomycetidae</taxon>
        <taxon>Agaricales</taxon>
        <taxon>Pluteineae</taxon>
        <taxon>Pluteaceae</taxon>
        <taxon>Pluteus</taxon>
    </lineage>
</organism>
<evidence type="ECO:0000313" key="1">
    <source>
        <dbReference type="EMBL" id="TFK68075.1"/>
    </source>
</evidence>
<protein>
    <submittedName>
        <fullName evidence="1">Uncharacterized protein</fullName>
    </submittedName>
</protein>
<name>A0ACD3ARC9_9AGAR</name>
<keyword evidence="2" id="KW-1185">Reference proteome</keyword>